<evidence type="ECO:0000259" key="1">
    <source>
        <dbReference type="Pfam" id="PF12904"/>
    </source>
</evidence>
<comment type="caution">
    <text evidence="3">The sequence shown here is derived from an EMBL/GenBank/DDBJ whole genome shotgun (WGS) entry which is preliminary data.</text>
</comment>
<evidence type="ECO:0000313" key="3">
    <source>
        <dbReference type="EMBL" id="KAA5540862.1"/>
    </source>
</evidence>
<dbReference type="AlphaFoldDB" id="A0A5M6D3J2"/>
<dbReference type="Proteomes" id="UP000323426">
    <property type="component" value="Unassembled WGS sequence"/>
</dbReference>
<dbReference type="Pfam" id="PF12904">
    <property type="entry name" value="Collagen_bind_2"/>
    <property type="match status" value="1"/>
</dbReference>
<evidence type="ECO:0000259" key="2">
    <source>
        <dbReference type="Pfam" id="PF13204"/>
    </source>
</evidence>
<dbReference type="RefSeq" id="WP_150091930.1">
    <property type="nucleotide sequence ID" value="NZ_VWSF01000024.1"/>
</dbReference>
<sequence>MWFKTKRILFVCLIWVVNLLVAACAAHRLPNKSSILPKLRISENNRYFMTEKGEPFFWLGDTGWLLPAKLNREEAEKYLENRRQKGFNVIQISVLHGIGAVNSYGDSALIARNPARPKVTEGNNFADPKQYDYWDHLDYIVDKAAEKNLYLGLVLMWGNNVKSKQVTPDRAAQYATFLTERYKDRNNIIWLNGGDIRGSDSVRVWQNIGKVLQKTVPDHLVTFHPRGRTSSTAWFHQEPWLDFNMFQSGHRRYDQDTSATDLQYGEDNWKYVQVDYQKSPTKPTLDGEPSYEKIVHGLHDFTQPVWTDSDVRRYGYWSVFAGGAGYTYGHNAVMQMFKPGEKKGAFGVKDYWFNGIDDPGAGQMVHLKKLMLSRSYFERVPDQTLIAGETGEKYNYVLSTRGQDYAFLYTYTGRSFKVNMGKISGKQVAASWYSPRDGKFTAIGTFPNTGVQEFNPPGEPQNGNDWVLVLDKK</sequence>
<dbReference type="EMBL" id="VWSF01000024">
    <property type="protein sequence ID" value="KAA5540862.1"/>
    <property type="molecule type" value="Genomic_DNA"/>
</dbReference>
<dbReference type="Gene3D" id="3.20.20.80">
    <property type="entry name" value="Glycosidases"/>
    <property type="match status" value="1"/>
</dbReference>
<organism evidence="3 4">
    <name type="scientific">Adhaeribacter rhizoryzae</name>
    <dbReference type="NCBI Taxonomy" id="2607907"/>
    <lineage>
        <taxon>Bacteria</taxon>
        <taxon>Pseudomonadati</taxon>
        <taxon>Bacteroidota</taxon>
        <taxon>Cytophagia</taxon>
        <taxon>Cytophagales</taxon>
        <taxon>Hymenobacteraceae</taxon>
        <taxon>Adhaeribacter</taxon>
    </lineage>
</organism>
<dbReference type="PROSITE" id="PS51257">
    <property type="entry name" value="PROKAR_LIPOPROTEIN"/>
    <property type="match status" value="1"/>
</dbReference>
<dbReference type="InterPro" id="IPR025277">
    <property type="entry name" value="Apiosidase-like_cat_dom"/>
</dbReference>
<feature type="domain" description="Apiosidase-like catalytic" evidence="2">
    <location>
        <begin position="42"/>
        <end position="378"/>
    </location>
</feature>
<accession>A0A5M6D3J2</accession>
<protein>
    <submittedName>
        <fullName evidence="3">DUF4038 domain-containing protein</fullName>
    </submittedName>
</protein>
<dbReference type="InterPro" id="IPR024749">
    <property type="entry name" value="Collagen-bd_put"/>
</dbReference>
<evidence type="ECO:0000313" key="4">
    <source>
        <dbReference type="Proteomes" id="UP000323426"/>
    </source>
</evidence>
<dbReference type="PANTHER" id="PTHR37836:SF3">
    <property type="entry name" value="ENDOGLUCANASE"/>
    <property type="match status" value="1"/>
</dbReference>
<proteinExistence type="predicted"/>
<dbReference type="SUPFAM" id="SSF51445">
    <property type="entry name" value="(Trans)glycosidases"/>
    <property type="match status" value="1"/>
</dbReference>
<dbReference type="PANTHER" id="PTHR37836">
    <property type="entry name" value="LMO1036 PROTEIN"/>
    <property type="match status" value="1"/>
</dbReference>
<keyword evidence="4" id="KW-1185">Reference proteome</keyword>
<gene>
    <name evidence="3" type="ORF">F0145_21670</name>
</gene>
<dbReference type="InterPro" id="IPR017853">
    <property type="entry name" value="GH"/>
</dbReference>
<name>A0A5M6D3J2_9BACT</name>
<dbReference type="Pfam" id="PF13204">
    <property type="entry name" value="Apiosidase"/>
    <property type="match status" value="1"/>
</dbReference>
<feature type="domain" description="Putative collagen-binding" evidence="1">
    <location>
        <begin position="380"/>
        <end position="471"/>
    </location>
</feature>
<reference evidence="3 4" key="1">
    <citation type="submission" date="2019-09" db="EMBL/GenBank/DDBJ databases">
        <title>Genome sequence and assembly of Adhaeribacter sp.</title>
        <authorList>
            <person name="Chhetri G."/>
        </authorList>
    </citation>
    <scope>NUCLEOTIDE SEQUENCE [LARGE SCALE GENOMIC DNA]</scope>
    <source>
        <strain evidence="3 4">DK36</strain>
    </source>
</reference>